<feature type="binding site" evidence="4">
    <location>
        <begin position="151"/>
        <end position="153"/>
    </location>
    <ligand>
        <name>D-glyceraldehyde 3-phosphate</name>
        <dbReference type="ChEBI" id="CHEBI:59776"/>
    </ligand>
</feature>
<evidence type="ECO:0000256" key="2">
    <source>
        <dbReference type="ARBA" id="ARBA00023002"/>
    </source>
</evidence>
<comment type="similarity">
    <text evidence="1 7">Belongs to the glyceraldehyde-3-phosphate dehydrogenase family.</text>
</comment>
<comment type="caution">
    <text evidence="10">The sequence shown here is derived from an EMBL/GenBank/DDBJ whole genome shotgun (WGS) entry which is preliminary data.</text>
</comment>
<feature type="site" description="Activates thiol group during catalysis" evidence="6">
    <location>
        <position position="179"/>
    </location>
</feature>
<dbReference type="Gene3D" id="3.30.360.10">
    <property type="entry name" value="Dihydrodipicolinate Reductase, domain 2"/>
    <property type="match status" value="1"/>
</dbReference>
<evidence type="ECO:0000259" key="9">
    <source>
        <dbReference type="SMART" id="SM00846"/>
    </source>
</evidence>
<evidence type="ECO:0000256" key="6">
    <source>
        <dbReference type="PIRSR" id="PIRSR000149-4"/>
    </source>
</evidence>
<gene>
    <name evidence="10" type="primary">gap</name>
    <name evidence="10" type="ORF">FPZ44_18365</name>
</gene>
<dbReference type="InterPro" id="IPR020828">
    <property type="entry name" value="GlycerAld_3-P_DH_NAD(P)-bd"/>
</dbReference>
<dbReference type="SUPFAM" id="SSF51735">
    <property type="entry name" value="NAD(P)-binding Rossmann-fold domains"/>
    <property type="match status" value="1"/>
</dbReference>
<sequence length="340" mass="36725">MRVAVSGTGRIGRLFLRKALAMVSGSLEVAVINSTTPPATLSHLLQYDSVHGKWAAEVHADDKGLIVNGRHIPVISERNPEKLPWANYGIELVVDATGKFNDRAGAEKHMVAGAKRVLVTAPGKGADATIVMGVNEESYDPDRHTFVSTASCTTNCLAPVLSVLDTDYGVKQGWMTTVHAYTSDQNHLDNPHKDLRRARSCASSIIPTSTGVGKALKEVLPHLAHAIDGVSLRVPTPNVSLIDLTVQLGREATADEVRESFRIKSQGKMGDVLGYTELPLVSSDYIGDDKSAIVDGLSVMSRGDQVKLMAWYDNEWAYASRVYDFICYAHAVEKSATPVG</sequence>
<evidence type="ECO:0000256" key="1">
    <source>
        <dbReference type="ARBA" id="ARBA00007406"/>
    </source>
</evidence>
<dbReference type="SMART" id="SM00846">
    <property type="entry name" value="Gp_dh_N"/>
    <property type="match status" value="1"/>
</dbReference>
<dbReference type="PROSITE" id="PS00071">
    <property type="entry name" value="GAPDH"/>
    <property type="match status" value="1"/>
</dbReference>
<dbReference type="GO" id="GO:0050661">
    <property type="term" value="F:NADP binding"/>
    <property type="evidence" value="ECO:0007669"/>
    <property type="project" value="InterPro"/>
</dbReference>
<dbReference type="FunFam" id="3.40.50.720:FF:000001">
    <property type="entry name" value="Glyceraldehyde-3-phosphate dehydrogenase"/>
    <property type="match status" value="1"/>
</dbReference>
<keyword evidence="5" id="KW-0547">Nucleotide-binding</keyword>
<evidence type="ECO:0000256" key="5">
    <source>
        <dbReference type="PIRSR" id="PIRSR000149-3"/>
    </source>
</evidence>
<keyword evidence="2 8" id="KW-0560">Oxidoreductase</keyword>
<feature type="binding site" evidence="4">
    <location>
        <begin position="210"/>
        <end position="211"/>
    </location>
    <ligand>
        <name>D-glyceraldehyde 3-phosphate</name>
        <dbReference type="ChEBI" id="CHEBI:59776"/>
    </ligand>
</feature>
<dbReference type="PRINTS" id="PR00078">
    <property type="entry name" value="G3PDHDRGNASE"/>
</dbReference>
<evidence type="ECO:0000256" key="4">
    <source>
        <dbReference type="PIRSR" id="PIRSR000149-2"/>
    </source>
</evidence>
<dbReference type="PIRSF" id="PIRSF000149">
    <property type="entry name" value="GAP_DH"/>
    <property type="match status" value="1"/>
</dbReference>
<keyword evidence="5" id="KW-0520">NAD</keyword>
<dbReference type="OrthoDB" id="9803304at2"/>
<feature type="binding site" evidence="5">
    <location>
        <position position="314"/>
    </location>
    <ligand>
        <name>NAD(+)</name>
        <dbReference type="ChEBI" id="CHEBI:57540"/>
    </ligand>
</feature>
<feature type="binding site" evidence="5">
    <location>
        <position position="120"/>
    </location>
    <ligand>
        <name>NAD(+)</name>
        <dbReference type="ChEBI" id="CHEBI:57540"/>
    </ligand>
</feature>
<feature type="binding site" evidence="5">
    <location>
        <begin position="10"/>
        <end position="11"/>
    </location>
    <ligand>
        <name>NAD(+)</name>
        <dbReference type="ChEBI" id="CHEBI:57540"/>
    </ligand>
</feature>
<dbReference type="InterPro" id="IPR020829">
    <property type="entry name" value="GlycerAld_3-P_DH_cat"/>
</dbReference>
<evidence type="ECO:0000313" key="11">
    <source>
        <dbReference type="Proteomes" id="UP000318102"/>
    </source>
</evidence>
<dbReference type="NCBIfam" id="TIGR01534">
    <property type="entry name" value="GAPDH-I"/>
    <property type="match status" value="1"/>
</dbReference>
<dbReference type="InterPro" id="IPR006424">
    <property type="entry name" value="Glyceraldehyde-3-P_DH_1"/>
</dbReference>
<feature type="binding site" evidence="4">
    <location>
        <position position="182"/>
    </location>
    <ligand>
        <name>D-glyceraldehyde 3-phosphate</name>
        <dbReference type="ChEBI" id="CHEBI:59776"/>
    </ligand>
</feature>
<protein>
    <recommendedName>
        <fullName evidence="8">Glyceraldehyde-3-phosphate dehydrogenase</fullName>
        <ecNumber evidence="8">1.2.1.-</ecNumber>
    </recommendedName>
</protein>
<reference evidence="10 11" key="1">
    <citation type="submission" date="2019-07" db="EMBL/GenBank/DDBJ databases">
        <authorList>
            <person name="Kim J."/>
        </authorList>
    </citation>
    <scope>NUCLEOTIDE SEQUENCE [LARGE SCALE GENOMIC DNA]</scope>
    <source>
        <strain evidence="10 11">N4</strain>
    </source>
</reference>
<evidence type="ECO:0000256" key="7">
    <source>
        <dbReference type="RuleBase" id="RU000397"/>
    </source>
</evidence>
<dbReference type="InterPro" id="IPR036291">
    <property type="entry name" value="NAD(P)-bd_dom_sf"/>
</dbReference>
<feature type="domain" description="Glyceraldehyde 3-phosphate dehydrogenase NAD(P) binding" evidence="9">
    <location>
        <begin position="1"/>
        <end position="152"/>
    </location>
</feature>
<feature type="binding site" evidence="4">
    <location>
        <position position="233"/>
    </location>
    <ligand>
        <name>D-glyceraldehyde 3-phosphate</name>
        <dbReference type="ChEBI" id="CHEBI:59776"/>
    </ligand>
</feature>
<dbReference type="FunFam" id="3.30.360.10:FF:000002">
    <property type="entry name" value="Glyceraldehyde-3-phosphate dehydrogenase"/>
    <property type="match status" value="1"/>
</dbReference>
<feature type="active site" description="Nucleophile" evidence="3">
    <location>
        <position position="152"/>
    </location>
</feature>
<dbReference type="InterPro" id="IPR020831">
    <property type="entry name" value="GlycerAld/Erythrose_P_DH"/>
</dbReference>
<accession>A0A559IPZ2</accession>
<dbReference type="GO" id="GO:0006006">
    <property type="term" value="P:glucose metabolic process"/>
    <property type="evidence" value="ECO:0007669"/>
    <property type="project" value="InterPro"/>
</dbReference>
<dbReference type="EMBL" id="VNJK01000002">
    <property type="protein sequence ID" value="TVX89719.1"/>
    <property type="molecule type" value="Genomic_DNA"/>
</dbReference>
<dbReference type="GO" id="GO:0051287">
    <property type="term" value="F:NAD binding"/>
    <property type="evidence" value="ECO:0007669"/>
    <property type="project" value="InterPro"/>
</dbReference>
<dbReference type="GO" id="GO:0016620">
    <property type="term" value="F:oxidoreductase activity, acting on the aldehyde or oxo group of donors, NAD or NADP as acceptor"/>
    <property type="evidence" value="ECO:0007669"/>
    <property type="project" value="InterPro"/>
</dbReference>
<proteinExistence type="inferred from homology"/>
<dbReference type="Gene3D" id="3.40.50.720">
    <property type="entry name" value="NAD(P)-binding Rossmann-like Domain"/>
    <property type="match status" value="1"/>
</dbReference>
<evidence type="ECO:0000256" key="8">
    <source>
        <dbReference type="RuleBase" id="RU361160"/>
    </source>
</evidence>
<keyword evidence="11" id="KW-1185">Reference proteome</keyword>
<organism evidence="10 11">
    <name type="scientific">Paenibacillus agilis</name>
    <dbReference type="NCBI Taxonomy" id="3020863"/>
    <lineage>
        <taxon>Bacteria</taxon>
        <taxon>Bacillati</taxon>
        <taxon>Bacillota</taxon>
        <taxon>Bacilli</taxon>
        <taxon>Bacillales</taxon>
        <taxon>Paenibacillaceae</taxon>
        <taxon>Paenibacillus</taxon>
    </lineage>
</organism>
<dbReference type="Pfam" id="PF00044">
    <property type="entry name" value="Gp_dh_N"/>
    <property type="match status" value="1"/>
</dbReference>
<evidence type="ECO:0000313" key="10">
    <source>
        <dbReference type="EMBL" id="TVX89719.1"/>
    </source>
</evidence>
<dbReference type="PANTHER" id="PTHR43148">
    <property type="entry name" value="GLYCERALDEHYDE-3-PHOSPHATE DEHYDROGENASE 2"/>
    <property type="match status" value="1"/>
</dbReference>
<evidence type="ECO:0000256" key="3">
    <source>
        <dbReference type="PIRSR" id="PIRSR000149-1"/>
    </source>
</evidence>
<dbReference type="AlphaFoldDB" id="A0A559IPZ2"/>
<dbReference type="EC" id="1.2.1.-" evidence="8"/>
<dbReference type="CDD" id="cd05214">
    <property type="entry name" value="GAPDH_I_N"/>
    <property type="match status" value="1"/>
</dbReference>
<dbReference type="SUPFAM" id="SSF55347">
    <property type="entry name" value="Glyceraldehyde-3-phosphate dehydrogenase-like, C-terminal domain"/>
    <property type="match status" value="1"/>
</dbReference>
<dbReference type="CDD" id="cd18126">
    <property type="entry name" value="GAPDH_I_C"/>
    <property type="match status" value="1"/>
</dbReference>
<dbReference type="Pfam" id="PF02800">
    <property type="entry name" value="Gp_dh_C"/>
    <property type="match status" value="1"/>
</dbReference>
<feature type="binding site" evidence="5">
    <location>
        <position position="78"/>
    </location>
    <ligand>
        <name>NAD(+)</name>
        <dbReference type="ChEBI" id="CHEBI:57540"/>
    </ligand>
</feature>
<dbReference type="Proteomes" id="UP000318102">
    <property type="component" value="Unassembled WGS sequence"/>
</dbReference>
<dbReference type="RefSeq" id="WP_144992476.1">
    <property type="nucleotide sequence ID" value="NZ_VNJK01000002.1"/>
</dbReference>
<name>A0A559IPZ2_9BACL</name>
<dbReference type="InterPro" id="IPR020830">
    <property type="entry name" value="GlycerAld_3-P_DH_AS"/>
</dbReference>